<feature type="domain" description="Bacterial bifunctional deaminase-reductase C-terminal" evidence="1">
    <location>
        <begin position="19"/>
        <end position="183"/>
    </location>
</feature>
<evidence type="ECO:0000313" key="3">
    <source>
        <dbReference type="Proteomes" id="UP000578819"/>
    </source>
</evidence>
<evidence type="ECO:0000313" key="2">
    <source>
        <dbReference type="EMBL" id="MBB4960777.1"/>
    </source>
</evidence>
<keyword evidence="3" id="KW-1185">Reference proteome</keyword>
<dbReference type="InterPro" id="IPR002734">
    <property type="entry name" value="RibDG_C"/>
</dbReference>
<dbReference type="PANTHER" id="PTHR38011:SF11">
    <property type="entry name" value="2,5-DIAMINO-6-RIBOSYLAMINO-4(3H)-PYRIMIDINONE 5'-PHOSPHATE REDUCTASE"/>
    <property type="match status" value="1"/>
</dbReference>
<comment type="caution">
    <text evidence="2">The sequence shown here is derived from an EMBL/GenBank/DDBJ whole genome shotgun (WGS) entry which is preliminary data.</text>
</comment>
<dbReference type="GO" id="GO:0009231">
    <property type="term" value="P:riboflavin biosynthetic process"/>
    <property type="evidence" value="ECO:0007669"/>
    <property type="project" value="InterPro"/>
</dbReference>
<dbReference type="RefSeq" id="WP_184536497.1">
    <property type="nucleotide sequence ID" value="NZ_JACHJW010000001.1"/>
</dbReference>
<dbReference type="EMBL" id="JACHJW010000001">
    <property type="protein sequence ID" value="MBB4960777.1"/>
    <property type="molecule type" value="Genomic_DNA"/>
</dbReference>
<dbReference type="Pfam" id="PF01872">
    <property type="entry name" value="RibD_C"/>
    <property type="match status" value="1"/>
</dbReference>
<dbReference type="SUPFAM" id="SSF53597">
    <property type="entry name" value="Dihydrofolate reductase-like"/>
    <property type="match status" value="1"/>
</dbReference>
<name>A0A7W7SUX8_9ACTN</name>
<dbReference type="AlphaFoldDB" id="A0A7W7SUX8"/>
<sequence>MSSTTTDSHRTGTGTRRIVTGLFISLDGVVEAPETWHFPYLNDEMNAVVGGIMANAGALLLGRATYETFAATWPHQTGEMAEALNAMPKLVASRTMETAEWNNSTILDGDVVAKLTALKQQPGRDIGISGSITLTRALLRAGLVDDLHLLVHPIVLGKGERLFDSGDRIPLTLAASATFRTGVAHLHYQPA</sequence>
<proteinExistence type="predicted"/>
<reference evidence="2 3" key="1">
    <citation type="submission" date="2020-08" db="EMBL/GenBank/DDBJ databases">
        <title>Sequencing the genomes of 1000 actinobacteria strains.</title>
        <authorList>
            <person name="Klenk H.-P."/>
        </authorList>
    </citation>
    <scope>NUCLEOTIDE SEQUENCE [LARGE SCALE GENOMIC DNA]</scope>
    <source>
        <strain evidence="2 3">DSM 45886</strain>
    </source>
</reference>
<dbReference type="Gene3D" id="3.40.430.10">
    <property type="entry name" value="Dihydrofolate Reductase, subunit A"/>
    <property type="match status" value="1"/>
</dbReference>
<evidence type="ECO:0000259" key="1">
    <source>
        <dbReference type="Pfam" id="PF01872"/>
    </source>
</evidence>
<dbReference type="InterPro" id="IPR024072">
    <property type="entry name" value="DHFR-like_dom_sf"/>
</dbReference>
<accession>A0A7W7SUX8</accession>
<organism evidence="2 3">
    <name type="scientific">Micromonospora polyrhachis</name>
    <dbReference type="NCBI Taxonomy" id="1282883"/>
    <lineage>
        <taxon>Bacteria</taxon>
        <taxon>Bacillati</taxon>
        <taxon>Actinomycetota</taxon>
        <taxon>Actinomycetes</taxon>
        <taxon>Micromonosporales</taxon>
        <taxon>Micromonosporaceae</taxon>
        <taxon>Micromonospora</taxon>
    </lineage>
</organism>
<dbReference type="InterPro" id="IPR050765">
    <property type="entry name" value="Riboflavin_Biosynth_HTPR"/>
</dbReference>
<dbReference type="PANTHER" id="PTHR38011">
    <property type="entry name" value="DIHYDROFOLATE REDUCTASE FAMILY PROTEIN (AFU_ORTHOLOGUE AFUA_8G06820)"/>
    <property type="match status" value="1"/>
</dbReference>
<gene>
    <name evidence="2" type="ORF">FHR38_004510</name>
</gene>
<protein>
    <submittedName>
        <fullName evidence="2">Dihydrofolate reductase</fullName>
    </submittedName>
</protein>
<dbReference type="Proteomes" id="UP000578819">
    <property type="component" value="Unassembled WGS sequence"/>
</dbReference>
<dbReference type="GO" id="GO:0008703">
    <property type="term" value="F:5-amino-6-(5-phosphoribosylamino)uracil reductase activity"/>
    <property type="evidence" value="ECO:0007669"/>
    <property type="project" value="InterPro"/>
</dbReference>